<comment type="caution">
    <text evidence="1">The sequence shown here is derived from an EMBL/GenBank/DDBJ whole genome shotgun (WGS) entry which is preliminary data.</text>
</comment>
<proteinExistence type="predicted"/>
<dbReference type="Pfam" id="PF16670">
    <property type="entry name" value="PI-PLC-C1"/>
    <property type="match status" value="1"/>
</dbReference>
<keyword evidence="2" id="KW-1185">Reference proteome</keyword>
<dbReference type="InterPro" id="IPR014710">
    <property type="entry name" value="RmlC-like_jellyroll"/>
</dbReference>
<evidence type="ECO:0000313" key="2">
    <source>
        <dbReference type="Proteomes" id="UP000256661"/>
    </source>
</evidence>
<gene>
    <name evidence="1" type="ORF">DFJ69_1106</name>
</gene>
<dbReference type="Gene3D" id="2.60.120.10">
    <property type="entry name" value="Jelly Rolls"/>
    <property type="match status" value="1"/>
</dbReference>
<dbReference type="InterPro" id="IPR017946">
    <property type="entry name" value="PLC-like_Pdiesterase_TIM-brl"/>
</dbReference>
<dbReference type="EMBL" id="QTTT01000001">
    <property type="protein sequence ID" value="REE95697.1"/>
    <property type="molecule type" value="Genomic_DNA"/>
</dbReference>
<dbReference type="InterPro" id="IPR011051">
    <property type="entry name" value="RmlC_Cupin_sf"/>
</dbReference>
<dbReference type="AlphaFoldDB" id="A0A3D9SJ22"/>
<dbReference type="GO" id="GO:0008081">
    <property type="term" value="F:phosphoric diester hydrolase activity"/>
    <property type="evidence" value="ECO:0007669"/>
    <property type="project" value="InterPro"/>
</dbReference>
<dbReference type="Proteomes" id="UP000256661">
    <property type="component" value="Unassembled WGS sequence"/>
</dbReference>
<reference evidence="1 2" key="1">
    <citation type="submission" date="2018-08" db="EMBL/GenBank/DDBJ databases">
        <title>Sequencing the genomes of 1000 actinobacteria strains.</title>
        <authorList>
            <person name="Klenk H.-P."/>
        </authorList>
    </citation>
    <scope>NUCLEOTIDE SEQUENCE [LARGE SCALE GENOMIC DNA]</scope>
    <source>
        <strain evidence="1 2">DSM 43927</strain>
    </source>
</reference>
<sequence length="512" mass="55835">MPELIEGPSRITAAGEPPKLIDEYVGAVNTRESRLSVAHMRSPAGWAEPGQRPEFDEFTVVLRGTLTVEHEDGVLEVAAGQAVHTRPGRVGPLQLSRPGGRRVHRGVPARVRAVHGAPGLLSPARRCLTPDAGWDFLAFMISRSLRRKSGRPAVALALAALGAAALPAGPAAAGAQGPRIDQLQFLGSHNSYHREPSAAEYRLMSITGTRAEALQYSHVPLGRQFAKQNVRQIELDLFADPHGGRYARPPIRALTGQRPAYDRRMNEPGTKVLHIAGLDYRSNCLTLTDCLENVATWSRDNPGHVPVTILLEFKEPFDPLHGWTRQRLLGVEREIRSVFDANDLITPDTVRRPGRTLEQSVLGGGWPTLRAARGKVMFLMDNTGEHRDRYVQGNPSLQGRVMFTASEPGRPDAAFVKRNDPAASDIRSLVTRGYMVRTRADADTVQARNGDTRMRDTALASGAQWVSTDYPVPGLSARFGTRYFAALPGLVPVRCNPVNAPDGCAVTDRRAG</sequence>
<organism evidence="1 2">
    <name type="scientific">Thermomonospora umbrina</name>
    <dbReference type="NCBI Taxonomy" id="111806"/>
    <lineage>
        <taxon>Bacteria</taxon>
        <taxon>Bacillati</taxon>
        <taxon>Actinomycetota</taxon>
        <taxon>Actinomycetes</taxon>
        <taxon>Streptosporangiales</taxon>
        <taxon>Thermomonosporaceae</taxon>
        <taxon>Thermomonospora</taxon>
    </lineage>
</organism>
<dbReference type="Gene3D" id="3.20.20.190">
    <property type="entry name" value="Phosphatidylinositol (PI) phosphodiesterase"/>
    <property type="match status" value="1"/>
</dbReference>
<dbReference type="GO" id="GO:0006629">
    <property type="term" value="P:lipid metabolic process"/>
    <property type="evidence" value="ECO:0007669"/>
    <property type="project" value="InterPro"/>
</dbReference>
<dbReference type="CDD" id="cd08589">
    <property type="entry name" value="PI-PLCc_SaPLC1_like"/>
    <property type="match status" value="1"/>
</dbReference>
<dbReference type="InterPro" id="IPR032075">
    <property type="entry name" value="PI-PLC-C1"/>
</dbReference>
<name>A0A3D9SJ22_9ACTN</name>
<accession>A0A3D9SJ22</accession>
<protein>
    <submittedName>
        <fullName evidence="1">Calcium-dependent phosphoinositide phospholipase C</fullName>
    </submittedName>
</protein>
<dbReference type="SUPFAM" id="SSF51695">
    <property type="entry name" value="PLC-like phosphodiesterases"/>
    <property type="match status" value="1"/>
</dbReference>
<evidence type="ECO:0000313" key="1">
    <source>
        <dbReference type="EMBL" id="REE95697.1"/>
    </source>
</evidence>
<dbReference type="SUPFAM" id="SSF51182">
    <property type="entry name" value="RmlC-like cupins"/>
    <property type="match status" value="1"/>
</dbReference>
<dbReference type="RefSeq" id="WP_245974046.1">
    <property type="nucleotide sequence ID" value="NZ_QTTT01000001.1"/>
</dbReference>